<evidence type="ECO:0000256" key="7">
    <source>
        <dbReference type="ARBA" id="ARBA00022490"/>
    </source>
</evidence>
<feature type="site" description="Stabilizes the phosphoryl group" evidence="16">
    <location>
        <position position="50"/>
    </location>
</feature>
<evidence type="ECO:0000313" key="18">
    <source>
        <dbReference type="EMBL" id="PCJ24295.1"/>
    </source>
</evidence>
<feature type="site" description="Contributes to substrate recognition" evidence="16">
    <location>
        <position position="100"/>
    </location>
</feature>
<evidence type="ECO:0000256" key="15">
    <source>
        <dbReference type="PIRSR" id="PIRSR004682-1"/>
    </source>
</evidence>
<comment type="cofactor">
    <cofactor evidence="2 17">
        <name>Mg(2+)</name>
        <dbReference type="ChEBI" id="CHEBI:18420"/>
    </cofactor>
</comment>
<dbReference type="InterPro" id="IPR036412">
    <property type="entry name" value="HAD-like_sf"/>
</dbReference>
<feature type="binding site" evidence="17">
    <location>
        <position position="97"/>
    </location>
    <ligand>
        <name>Zn(2+)</name>
        <dbReference type="ChEBI" id="CHEBI:29105"/>
    </ligand>
</feature>
<keyword evidence="9 14" id="KW-0378">Hydrolase</keyword>
<feature type="site" description="Stabilizes the phosphoryl group" evidence="16">
    <location>
        <position position="101"/>
    </location>
</feature>
<proteinExistence type="inferred from homology"/>
<keyword evidence="11 17" id="KW-0460">Magnesium</keyword>
<keyword evidence="12 14" id="KW-0119">Carbohydrate metabolism</keyword>
<evidence type="ECO:0000256" key="17">
    <source>
        <dbReference type="PIRSR" id="PIRSR004682-4"/>
    </source>
</evidence>
<dbReference type="NCBIfam" id="TIGR01662">
    <property type="entry name" value="HAD-SF-IIIA"/>
    <property type="match status" value="1"/>
</dbReference>
<dbReference type="Pfam" id="PF13242">
    <property type="entry name" value="Hydrolase_like"/>
    <property type="match status" value="1"/>
</dbReference>
<evidence type="ECO:0000256" key="10">
    <source>
        <dbReference type="ARBA" id="ARBA00022833"/>
    </source>
</evidence>
<evidence type="ECO:0000256" key="16">
    <source>
        <dbReference type="PIRSR" id="PIRSR004682-3"/>
    </source>
</evidence>
<comment type="caution">
    <text evidence="18">The sequence shown here is derived from an EMBL/GenBank/DDBJ whole genome shotgun (WGS) entry which is preliminary data.</text>
</comment>
<keyword evidence="7 14" id="KW-0963">Cytoplasm</keyword>
<comment type="cofactor">
    <cofactor evidence="3 17">
        <name>Zn(2+)</name>
        <dbReference type="ChEBI" id="CHEBI:29105"/>
    </cofactor>
</comment>
<keyword evidence="10 17" id="KW-0862">Zinc</keyword>
<dbReference type="GO" id="GO:0034200">
    <property type="term" value="F:D-glycero-beta-D-manno-heptose 1,7-bisphosphate 7-phosphatase activity"/>
    <property type="evidence" value="ECO:0007669"/>
    <property type="project" value="UniProtKB-EC"/>
</dbReference>
<evidence type="ECO:0000256" key="8">
    <source>
        <dbReference type="ARBA" id="ARBA00022723"/>
    </source>
</evidence>
<evidence type="ECO:0000256" key="13">
    <source>
        <dbReference type="ARBA" id="ARBA00061616"/>
    </source>
</evidence>
<protein>
    <recommendedName>
        <fullName evidence="14">D,D-heptose 1,7-bisphosphate phosphatase</fullName>
        <ecNumber evidence="14">3.1.3.-</ecNumber>
    </recommendedName>
</protein>
<comment type="similarity">
    <text evidence="13 14">Belongs to the gmhB family.</text>
</comment>
<feature type="binding site" evidence="17">
    <location>
        <position position="7"/>
    </location>
    <ligand>
        <name>Mg(2+)</name>
        <dbReference type="ChEBI" id="CHEBI:18420"/>
    </ligand>
</feature>
<dbReference type="AlphaFoldDB" id="A0A2A5AYI8"/>
<feature type="active site" description="Proton donor" evidence="15">
    <location>
        <position position="9"/>
    </location>
</feature>
<dbReference type="NCBIfam" id="TIGR01656">
    <property type="entry name" value="Histidinol-ppas"/>
    <property type="match status" value="1"/>
</dbReference>
<feature type="binding site" evidence="17">
    <location>
        <position position="89"/>
    </location>
    <ligand>
        <name>Zn(2+)</name>
        <dbReference type="ChEBI" id="CHEBI:29105"/>
    </ligand>
</feature>
<dbReference type="PIRSF" id="PIRSF004682">
    <property type="entry name" value="GmhB"/>
    <property type="match status" value="1"/>
</dbReference>
<dbReference type="GO" id="GO:0005975">
    <property type="term" value="P:carbohydrate metabolic process"/>
    <property type="evidence" value="ECO:0007669"/>
    <property type="project" value="InterPro"/>
</dbReference>
<comment type="subunit">
    <text evidence="6">Monomer.</text>
</comment>
<evidence type="ECO:0000313" key="19">
    <source>
        <dbReference type="Proteomes" id="UP000218327"/>
    </source>
</evidence>
<dbReference type="CDD" id="cd07503">
    <property type="entry name" value="HAD_HisB-N"/>
    <property type="match status" value="1"/>
</dbReference>
<dbReference type="NCBIfam" id="NF006506">
    <property type="entry name" value="PRK08942.1"/>
    <property type="match status" value="1"/>
</dbReference>
<comment type="pathway">
    <text evidence="5">Nucleotide-sugar biosynthesis; ADP-L-glycero-beta-D-manno-heptose biosynthesis; ADP-L-glycero-beta-D-manno-heptose from D-glycero-beta-D-manno-heptose 7-phosphate: step 2/4.</text>
</comment>
<dbReference type="InterPro" id="IPR006543">
    <property type="entry name" value="Histidinol-phos"/>
</dbReference>
<reference evidence="19" key="1">
    <citation type="submission" date="2017-08" db="EMBL/GenBank/DDBJ databases">
        <title>A dynamic microbial community with high functional redundancy inhabits the cold, oxic subseafloor aquifer.</title>
        <authorList>
            <person name="Tully B.J."/>
            <person name="Wheat C.G."/>
            <person name="Glazer B.T."/>
            <person name="Huber J.A."/>
        </authorList>
    </citation>
    <scope>NUCLEOTIDE SEQUENCE [LARGE SCALE GENOMIC DNA]</scope>
</reference>
<evidence type="ECO:0000256" key="9">
    <source>
        <dbReference type="ARBA" id="ARBA00022801"/>
    </source>
</evidence>
<dbReference type="GO" id="GO:0046872">
    <property type="term" value="F:metal ion binding"/>
    <property type="evidence" value="ECO:0007669"/>
    <property type="project" value="UniProtKB-KW"/>
</dbReference>
<feature type="binding site" evidence="17">
    <location>
        <position position="126"/>
    </location>
    <ligand>
        <name>Mg(2+)</name>
        <dbReference type="ChEBI" id="CHEBI:18420"/>
    </ligand>
</feature>
<feature type="active site" description="Nucleophile" evidence="15">
    <location>
        <position position="7"/>
    </location>
</feature>
<dbReference type="FunFam" id="3.40.50.1000:FF:000168">
    <property type="entry name" value="D,D-heptose 1,7-bisphosphate phosphatase"/>
    <property type="match status" value="1"/>
</dbReference>
<gene>
    <name evidence="18" type="ORF">COA96_09875</name>
</gene>
<evidence type="ECO:0000256" key="5">
    <source>
        <dbReference type="ARBA" id="ARBA00004708"/>
    </source>
</evidence>
<organism evidence="18 19">
    <name type="scientific">SAR86 cluster bacterium</name>
    <dbReference type="NCBI Taxonomy" id="2030880"/>
    <lineage>
        <taxon>Bacteria</taxon>
        <taxon>Pseudomonadati</taxon>
        <taxon>Pseudomonadota</taxon>
        <taxon>Gammaproteobacteria</taxon>
        <taxon>SAR86 cluster</taxon>
    </lineage>
</organism>
<evidence type="ECO:0000256" key="11">
    <source>
        <dbReference type="ARBA" id="ARBA00022842"/>
    </source>
</evidence>
<evidence type="ECO:0000256" key="2">
    <source>
        <dbReference type="ARBA" id="ARBA00001946"/>
    </source>
</evidence>
<accession>A0A2A5AYI8</accession>
<keyword evidence="8 17" id="KW-0479">Metal-binding</keyword>
<dbReference type="EC" id="3.1.3.-" evidence="14"/>
<evidence type="ECO:0000256" key="14">
    <source>
        <dbReference type="PIRNR" id="PIRNR004682"/>
    </source>
</evidence>
<feature type="binding site" evidence="17">
    <location>
        <position position="9"/>
    </location>
    <ligand>
        <name>Mg(2+)</name>
        <dbReference type="ChEBI" id="CHEBI:18420"/>
    </ligand>
</feature>
<name>A0A2A5AYI8_9GAMM</name>
<comment type="catalytic activity">
    <reaction evidence="1">
        <text>D-glycero-beta-D-manno-heptose 1,7-bisphosphate + H2O = D-glycero-beta-D-manno-heptose 1-phosphate + phosphate</text>
        <dbReference type="Rhea" id="RHEA:28518"/>
        <dbReference type="ChEBI" id="CHEBI:15377"/>
        <dbReference type="ChEBI" id="CHEBI:43474"/>
        <dbReference type="ChEBI" id="CHEBI:60208"/>
        <dbReference type="ChEBI" id="CHEBI:61593"/>
        <dbReference type="EC" id="3.1.3.82"/>
    </reaction>
</comment>
<feature type="binding site" evidence="17">
    <location>
        <position position="99"/>
    </location>
    <ligand>
        <name>Zn(2+)</name>
        <dbReference type="ChEBI" id="CHEBI:29105"/>
    </ligand>
</feature>
<dbReference type="PANTHER" id="PTHR42891">
    <property type="entry name" value="D-GLYCERO-BETA-D-MANNO-HEPTOSE-1,7-BISPHOSPHATE 7-PHOSPHATASE"/>
    <property type="match status" value="1"/>
</dbReference>
<feature type="binding site" evidence="17">
    <location>
        <position position="91"/>
    </location>
    <ligand>
        <name>Zn(2+)</name>
        <dbReference type="ChEBI" id="CHEBI:29105"/>
    </ligand>
</feature>
<evidence type="ECO:0000256" key="4">
    <source>
        <dbReference type="ARBA" id="ARBA00004496"/>
    </source>
</evidence>
<evidence type="ECO:0000256" key="6">
    <source>
        <dbReference type="ARBA" id="ARBA00011245"/>
    </source>
</evidence>
<dbReference type="SUPFAM" id="SSF56784">
    <property type="entry name" value="HAD-like"/>
    <property type="match status" value="1"/>
</dbReference>
<dbReference type="GO" id="GO:0005737">
    <property type="term" value="C:cytoplasm"/>
    <property type="evidence" value="ECO:0007669"/>
    <property type="project" value="UniProtKB-SubCell"/>
</dbReference>
<dbReference type="PANTHER" id="PTHR42891:SF1">
    <property type="entry name" value="D-GLYCERO-BETA-D-MANNO-HEPTOSE-1,7-BISPHOSPHATE 7-PHOSPHATASE"/>
    <property type="match status" value="1"/>
</dbReference>
<evidence type="ECO:0000256" key="3">
    <source>
        <dbReference type="ARBA" id="ARBA00001947"/>
    </source>
</evidence>
<dbReference type="Gene3D" id="3.40.50.1000">
    <property type="entry name" value="HAD superfamily/HAD-like"/>
    <property type="match status" value="1"/>
</dbReference>
<dbReference type="InterPro" id="IPR006549">
    <property type="entry name" value="HAD-SF_hydro_IIIA"/>
</dbReference>
<evidence type="ECO:0000256" key="1">
    <source>
        <dbReference type="ARBA" id="ARBA00001226"/>
    </source>
</evidence>
<dbReference type="EMBL" id="NVVJ01000028">
    <property type="protein sequence ID" value="PCJ24295.1"/>
    <property type="molecule type" value="Genomic_DNA"/>
</dbReference>
<dbReference type="Proteomes" id="UP000218327">
    <property type="component" value="Unassembled WGS sequence"/>
</dbReference>
<dbReference type="InterPro" id="IPR023214">
    <property type="entry name" value="HAD_sf"/>
</dbReference>
<dbReference type="InterPro" id="IPR004446">
    <property type="entry name" value="Heptose_bisP_phosphatase"/>
</dbReference>
<evidence type="ECO:0000256" key="12">
    <source>
        <dbReference type="ARBA" id="ARBA00023277"/>
    </source>
</evidence>
<comment type="subcellular location">
    <subcellularLocation>
        <location evidence="4 14">Cytoplasm</location>
    </subcellularLocation>
</comment>
<sequence length="184" mass="20071">MKVVVLDRDGVINHDSDNYIKSAEEWLPIDGSIDAIATLSKSGYQVMVATNQSGLGRNYFDEYALAKMHTKLCTMVEEAGGIVDGIFYCPHTPDQNCECRKPKTGLLKQIESEFSCSLSGSCFIGDSYGDIQAALAFGCEPILVRTGKGLITEQRIQKEGLSNISIFDNLASAVLEKLVVHDNV</sequence>